<proteinExistence type="predicted"/>
<keyword evidence="3" id="KW-1185">Reference proteome</keyword>
<dbReference type="RefSeq" id="WP_261693325.1">
    <property type="nucleotide sequence ID" value="NZ_CP104694.1"/>
</dbReference>
<protein>
    <submittedName>
        <fullName evidence="2">Outer membrane beta-barrel protein</fullName>
    </submittedName>
</protein>
<sequence>MRMLAVALAGLLFPAWASASRLNYRVGMSVGHSDNIARSPTTPVAATVLAPWVGFALTELTDRWSVQATGDLEHRRYSGGHFDSETRGRVGVRAAWQWVPQRLSWSFEDVLSDQPVNSFAADQPGNRQLANVLVTGPTLALRPSPTMRLLGELRYVNTHAEKSTEFNGDRFGLNVRSLWQLRPDRELSANMESTDLHFDQSATGTRDYRRYDAFLRFSQRGSRLEGVVDAGRSWLRYADSARDSNLSVPALRVRANLDLTDSTRLELRATRQASDAAQDLIDSAPRVEDYALPIGLPDLRPGVVSADVYRERLAGAGIAHRTQSYYVRADVLSRELDYQREQAQDQNTDGWRLAVSRQANARLGLGAFASGEERRYLAGGRTDRDGQVGLNLQWRWTRRLGITLELSRTERDSSDPAQSYTDRRVLFSLSYVR</sequence>
<dbReference type="InterPro" id="IPR018759">
    <property type="entry name" value="BBP2_2"/>
</dbReference>
<evidence type="ECO:0000313" key="3">
    <source>
        <dbReference type="Proteomes" id="UP001064632"/>
    </source>
</evidence>
<dbReference type="Pfam" id="PF10082">
    <property type="entry name" value="BBP2_2"/>
    <property type="match status" value="1"/>
</dbReference>
<evidence type="ECO:0000313" key="2">
    <source>
        <dbReference type="EMBL" id="UXI66341.1"/>
    </source>
</evidence>
<dbReference type="EMBL" id="CP104694">
    <property type="protein sequence ID" value="UXI66341.1"/>
    <property type="molecule type" value="Genomic_DNA"/>
</dbReference>
<organism evidence="2 3">
    <name type="scientific">Tahibacter amnicola</name>
    <dbReference type="NCBI Taxonomy" id="2976241"/>
    <lineage>
        <taxon>Bacteria</taxon>
        <taxon>Pseudomonadati</taxon>
        <taxon>Pseudomonadota</taxon>
        <taxon>Gammaproteobacteria</taxon>
        <taxon>Lysobacterales</taxon>
        <taxon>Rhodanobacteraceae</taxon>
        <taxon>Tahibacter</taxon>
    </lineage>
</organism>
<name>A0ABY6BCJ9_9GAMM</name>
<accession>A0ABY6BCJ9</accession>
<keyword evidence="1" id="KW-0732">Signal</keyword>
<gene>
    <name evidence="2" type="ORF">N4264_16470</name>
</gene>
<evidence type="ECO:0000256" key="1">
    <source>
        <dbReference type="SAM" id="SignalP"/>
    </source>
</evidence>
<feature type="chain" id="PRO_5045150426" evidence="1">
    <location>
        <begin position="20"/>
        <end position="433"/>
    </location>
</feature>
<reference evidence="2" key="1">
    <citation type="submission" date="2022-09" db="EMBL/GenBank/DDBJ databases">
        <title>Tahibacter sp. nov., isolated from a fresh water.</title>
        <authorList>
            <person name="Baek J.H."/>
            <person name="Lee J.K."/>
            <person name="Kim J.M."/>
            <person name="Jeon C.O."/>
        </authorList>
    </citation>
    <scope>NUCLEOTIDE SEQUENCE</scope>
    <source>
        <strain evidence="2">W38</strain>
    </source>
</reference>
<feature type="signal peptide" evidence="1">
    <location>
        <begin position="1"/>
        <end position="19"/>
    </location>
</feature>
<dbReference type="Proteomes" id="UP001064632">
    <property type="component" value="Chromosome"/>
</dbReference>